<evidence type="ECO:0000256" key="2">
    <source>
        <dbReference type="ARBA" id="ARBA00023002"/>
    </source>
</evidence>
<dbReference type="Proteomes" id="UP000011626">
    <property type="component" value="Unassembled WGS sequence"/>
</dbReference>
<dbReference type="SUPFAM" id="SSF51735">
    <property type="entry name" value="NAD(P)-binding Rossmann-fold domains"/>
    <property type="match status" value="1"/>
</dbReference>
<dbReference type="InterPro" id="IPR002347">
    <property type="entry name" value="SDR_fam"/>
</dbReference>
<protein>
    <submittedName>
        <fullName evidence="3">Short-chain dehydrogenase/reductase SDR</fullName>
    </submittedName>
</protein>
<dbReference type="STRING" id="797114.C475_06435"/>
<keyword evidence="4" id="KW-1185">Reference proteome</keyword>
<dbReference type="EMBL" id="AOIU01000013">
    <property type="protein sequence ID" value="ELZ27535.1"/>
    <property type="molecule type" value="Genomic_DNA"/>
</dbReference>
<dbReference type="PRINTS" id="PR00081">
    <property type="entry name" value="GDHRDH"/>
</dbReference>
<dbReference type="eggNOG" id="arCOG01259">
    <property type="taxonomic scope" value="Archaea"/>
</dbReference>
<dbReference type="InterPro" id="IPR020904">
    <property type="entry name" value="Sc_DH/Rdtase_CS"/>
</dbReference>
<keyword evidence="2" id="KW-0560">Oxidoreductase</keyword>
<dbReference type="GO" id="GO:0016491">
    <property type="term" value="F:oxidoreductase activity"/>
    <property type="evidence" value="ECO:0007669"/>
    <property type="project" value="UniProtKB-KW"/>
</dbReference>
<accession>M0CWH5</accession>
<dbReference type="Pfam" id="PF13561">
    <property type="entry name" value="adh_short_C2"/>
    <property type="match status" value="1"/>
</dbReference>
<comment type="similarity">
    <text evidence="1">Belongs to the short-chain dehydrogenases/reductases (SDR) family.</text>
</comment>
<evidence type="ECO:0000313" key="3">
    <source>
        <dbReference type="EMBL" id="ELZ27535.1"/>
    </source>
</evidence>
<dbReference type="PANTHER" id="PTHR43669:SF8">
    <property type="entry name" value="SHORT-CHAIN TYPE DEHYDROGENASE_REDUCTASE-RELATED"/>
    <property type="match status" value="1"/>
</dbReference>
<sequence length="258" mass="27239">MEFDISGDTAIVTGAGRNIGQAIAELFAEQGANVVVADIDGDRARDIATAIREDGGEAIAVVVDVTEESDVVELIERTESEFGGVDILVNNAAVKETAPFLDLSVETFDRTLAVNLRGYFLCAREAAKSMRDSGGGRIVNLSSTSGHKGEPYSVAYGTSKAGILNFTRSAARALAEHDIRVNTLSPTRTGAGTLPDETVPTTDPERLDMLSDEEIRARTPLGRIGEPIDQARAVLYLASPASAFVSGVELRVNGARSA</sequence>
<comment type="caution">
    <text evidence="3">The sequence shown here is derived from an EMBL/GenBank/DDBJ whole genome shotgun (WGS) entry which is preliminary data.</text>
</comment>
<dbReference type="OrthoDB" id="281764at2157"/>
<name>M0CWH5_9EURY</name>
<dbReference type="FunFam" id="3.40.50.720:FF:000084">
    <property type="entry name" value="Short-chain dehydrogenase reductase"/>
    <property type="match status" value="1"/>
</dbReference>
<evidence type="ECO:0000313" key="4">
    <source>
        <dbReference type="Proteomes" id="UP000011626"/>
    </source>
</evidence>
<reference evidence="3 4" key="1">
    <citation type="journal article" date="2014" name="PLoS Genet.">
        <title>Phylogenetically driven sequencing of extremely halophilic archaea reveals strategies for static and dynamic osmo-response.</title>
        <authorList>
            <person name="Becker E.A."/>
            <person name="Seitzer P.M."/>
            <person name="Tritt A."/>
            <person name="Larsen D."/>
            <person name="Krusor M."/>
            <person name="Yao A.I."/>
            <person name="Wu D."/>
            <person name="Madern D."/>
            <person name="Eisen J.A."/>
            <person name="Darling A.E."/>
            <person name="Facciotti M.T."/>
        </authorList>
    </citation>
    <scope>NUCLEOTIDE SEQUENCE [LARGE SCALE GENOMIC DNA]</scope>
    <source>
        <strain evidence="3 4">2-9-1</strain>
    </source>
</reference>
<dbReference type="InterPro" id="IPR036291">
    <property type="entry name" value="NAD(P)-bd_dom_sf"/>
</dbReference>
<dbReference type="AlphaFoldDB" id="M0CWH5"/>
<dbReference type="PANTHER" id="PTHR43669">
    <property type="entry name" value="5-KETO-D-GLUCONATE 5-REDUCTASE"/>
    <property type="match status" value="1"/>
</dbReference>
<dbReference type="NCBIfam" id="NF005559">
    <property type="entry name" value="PRK07231.1"/>
    <property type="match status" value="1"/>
</dbReference>
<dbReference type="RefSeq" id="WP_006882959.1">
    <property type="nucleotide sequence ID" value="NZ_AOIU01000013.1"/>
</dbReference>
<evidence type="ECO:0000256" key="1">
    <source>
        <dbReference type="ARBA" id="ARBA00006484"/>
    </source>
</evidence>
<proteinExistence type="inferred from homology"/>
<dbReference type="PATRIC" id="fig|797114.5.peg.1315"/>
<gene>
    <name evidence="3" type="ORF">C475_06435</name>
</gene>
<dbReference type="PROSITE" id="PS00061">
    <property type="entry name" value="ADH_SHORT"/>
    <property type="match status" value="1"/>
</dbReference>
<dbReference type="PRINTS" id="PR00080">
    <property type="entry name" value="SDRFAMILY"/>
</dbReference>
<dbReference type="CDD" id="cd05233">
    <property type="entry name" value="SDR_c"/>
    <property type="match status" value="1"/>
</dbReference>
<organism evidence="3 4">
    <name type="scientific">Halosimplex carlsbadense 2-9-1</name>
    <dbReference type="NCBI Taxonomy" id="797114"/>
    <lineage>
        <taxon>Archaea</taxon>
        <taxon>Methanobacteriati</taxon>
        <taxon>Methanobacteriota</taxon>
        <taxon>Stenosarchaea group</taxon>
        <taxon>Halobacteria</taxon>
        <taxon>Halobacteriales</taxon>
        <taxon>Haloarculaceae</taxon>
        <taxon>Halosimplex</taxon>
    </lineage>
</organism>
<dbReference type="Gene3D" id="3.40.50.720">
    <property type="entry name" value="NAD(P)-binding Rossmann-like Domain"/>
    <property type="match status" value="1"/>
</dbReference>